<dbReference type="SMART" id="SM00052">
    <property type="entry name" value="EAL"/>
    <property type="match status" value="1"/>
</dbReference>
<organism evidence="4 5">
    <name type="scientific">Humitalea rosea</name>
    <dbReference type="NCBI Taxonomy" id="990373"/>
    <lineage>
        <taxon>Bacteria</taxon>
        <taxon>Pseudomonadati</taxon>
        <taxon>Pseudomonadota</taxon>
        <taxon>Alphaproteobacteria</taxon>
        <taxon>Acetobacterales</taxon>
        <taxon>Roseomonadaceae</taxon>
        <taxon>Humitalea</taxon>
    </lineage>
</organism>
<dbReference type="Proteomes" id="UP000249688">
    <property type="component" value="Unassembled WGS sequence"/>
</dbReference>
<dbReference type="OrthoDB" id="7234507at2"/>
<reference evidence="4 5" key="1">
    <citation type="submission" date="2018-06" db="EMBL/GenBank/DDBJ databases">
        <title>Genomic Encyclopedia of Archaeal and Bacterial Type Strains, Phase II (KMG-II): from individual species to whole genera.</title>
        <authorList>
            <person name="Goeker M."/>
        </authorList>
    </citation>
    <scope>NUCLEOTIDE SEQUENCE [LARGE SCALE GENOMIC DNA]</scope>
    <source>
        <strain evidence="4 5">DSM 24525</strain>
    </source>
</reference>
<gene>
    <name evidence="4" type="ORF">C8P66_101273</name>
</gene>
<dbReference type="SUPFAM" id="SSF55073">
    <property type="entry name" value="Nucleotide cyclase"/>
    <property type="match status" value="1"/>
</dbReference>
<dbReference type="NCBIfam" id="TIGR00254">
    <property type="entry name" value="GGDEF"/>
    <property type="match status" value="1"/>
</dbReference>
<evidence type="ECO:0000259" key="3">
    <source>
        <dbReference type="PROSITE" id="PS50887"/>
    </source>
</evidence>
<dbReference type="InterPro" id="IPR001633">
    <property type="entry name" value="EAL_dom"/>
</dbReference>
<dbReference type="CDD" id="cd01949">
    <property type="entry name" value="GGDEF"/>
    <property type="match status" value="1"/>
</dbReference>
<dbReference type="Gene3D" id="3.20.20.450">
    <property type="entry name" value="EAL domain"/>
    <property type="match status" value="1"/>
</dbReference>
<dbReference type="PANTHER" id="PTHR44757:SF2">
    <property type="entry name" value="BIOFILM ARCHITECTURE MAINTENANCE PROTEIN MBAA"/>
    <property type="match status" value="1"/>
</dbReference>
<feature type="domain" description="GGDEF" evidence="3">
    <location>
        <begin position="68"/>
        <end position="202"/>
    </location>
</feature>
<dbReference type="InterPro" id="IPR043128">
    <property type="entry name" value="Rev_trsase/Diguanyl_cyclase"/>
</dbReference>
<dbReference type="PROSITE" id="PS50883">
    <property type="entry name" value="EAL"/>
    <property type="match status" value="1"/>
</dbReference>
<dbReference type="SUPFAM" id="SSF141868">
    <property type="entry name" value="EAL domain-like"/>
    <property type="match status" value="1"/>
</dbReference>
<dbReference type="PANTHER" id="PTHR44757">
    <property type="entry name" value="DIGUANYLATE CYCLASE DGCP"/>
    <property type="match status" value="1"/>
</dbReference>
<keyword evidence="5" id="KW-1185">Reference proteome</keyword>
<dbReference type="AlphaFoldDB" id="A0A2W7IT91"/>
<protein>
    <submittedName>
        <fullName evidence="4">Diguanylate cyclase (GGDEF)-like protein</fullName>
    </submittedName>
</protein>
<dbReference type="PROSITE" id="PS50887">
    <property type="entry name" value="GGDEF"/>
    <property type="match status" value="1"/>
</dbReference>
<sequence>MLLRMDQTSPRARPPQAAPSFALGPSRFRLGSAGLIRLMTPPATPDHVTGLPGRSSLLDRVSRALAAGPAALVVVRLDRLSEINDTLGHAIGDSMLALAAARLQETVRRPDLVGTMGGAGFALLVPGIATTMAAEALADRLVDRLSRPYAIGDVVAASGAAAGFALAPRDGLVPADLLRRAGLALEVARQGQGLPRAAGFRPAQEEDARRRLATESALRRALPREEFELHYQPQIGMESGRILGFEALIRWRRDGVLIPPDGFLPTAESSGLILPIGAWALRAACRTAAGWARPVTIAVNVAVHQFADGRLLAEVAGALAAAGLPPQRLELEITESALLRHGAHTLEQLRALRAMGVRIAMDDFGTGYASLSQLHAFPFDRLKIDRSFVAEVEHGGSGAAIVTAIAELGAQMGLETVAEGVETPSQLEALRRRGCAVAQGYLLGRPGPADQLAALLAA</sequence>
<name>A0A2W7IT91_9PROT</name>
<evidence type="ECO:0000259" key="2">
    <source>
        <dbReference type="PROSITE" id="PS50883"/>
    </source>
</evidence>
<dbReference type="Pfam" id="PF00990">
    <property type="entry name" value="GGDEF"/>
    <property type="match status" value="1"/>
</dbReference>
<evidence type="ECO:0000313" key="5">
    <source>
        <dbReference type="Proteomes" id="UP000249688"/>
    </source>
</evidence>
<dbReference type="InterPro" id="IPR035919">
    <property type="entry name" value="EAL_sf"/>
</dbReference>
<proteinExistence type="predicted"/>
<dbReference type="Gene3D" id="3.30.70.270">
    <property type="match status" value="1"/>
</dbReference>
<evidence type="ECO:0000256" key="1">
    <source>
        <dbReference type="SAM" id="MobiDB-lite"/>
    </source>
</evidence>
<accession>A0A2W7IT91</accession>
<dbReference type="RefSeq" id="WP_111396331.1">
    <property type="nucleotide sequence ID" value="NZ_QKYU01000001.1"/>
</dbReference>
<dbReference type="Pfam" id="PF00563">
    <property type="entry name" value="EAL"/>
    <property type="match status" value="1"/>
</dbReference>
<dbReference type="EMBL" id="QKYU01000001">
    <property type="protein sequence ID" value="PZW51056.1"/>
    <property type="molecule type" value="Genomic_DNA"/>
</dbReference>
<dbReference type="SMART" id="SM00267">
    <property type="entry name" value="GGDEF"/>
    <property type="match status" value="1"/>
</dbReference>
<dbReference type="InterPro" id="IPR029787">
    <property type="entry name" value="Nucleotide_cyclase"/>
</dbReference>
<feature type="domain" description="EAL" evidence="2">
    <location>
        <begin position="211"/>
        <end position="458"/>
    </location>
</feature>
<dbReference type="InterPro" id="IPR052155">
    <property type="entry name" value="Biofilm_reg_signaling"/>
</dbReference>
<dbReference type="CDD" id="cd01948">
    <property type="entry name" value="EAL"/>
    <property type="match status" value="1"/>
</dbReference>
<evidence type="ECO:0000313" key="4">
    <source>
        <dbReference type="EMBL" id="PZW51056.1"/>
    </source>
</evidence>
<comment type="caution">
    <text evidence="4">The sequence shown here is derived from an EMBL/GenBank/DDBJ whole genome shotgun (WGS) entry which is preliminary data.</text>
</comment>
<feature type="region of interest" description="Disordered" evidence="1">
    <location>
        <begin position="1"/>
        <end position="23"/>
    </location>
</feature>
<dbReference type="InterPro" id="IPR000160">
    <property type="entry name" value="GGDEF_dom"/>
</dbReference>